<dbReference type="GO" id="GO:0005886">
    <property type="term" value="C:plasma membrane"/>
    <property type="evidence" value="ECO:0007669"/>
    <property type="project" value="UniProtKB-SubCell"/>
</dbReference>
<dbReference type="InterPro" id="IPR050428">
    <property type="entry name" value="TCS_sensor_his_kinase"/>
</dbReference>
<evidence type="ECO:0000256" key="9">
    <source>
        <dbReference type="ARBA" id="ARBA00023012"/>
    </source>
</evidence>
<dbReference type="SUPFAM" id="SSF55874">
    <property type="entry name" value="ATPase domain of HSP90 chaperone/DNA topoisomerase II/histidine kinase"/>
    <property type="match status" value="1"/>
</dbReference>
<keyword evidence="6 11" id="KW-0812">Transmembrane</keyword>
<dbReference type="SUPFAM" id="SSF47384">
    <property type="entry name" value="Homodimeric domain of signal transducing histidine kinase"/>
    <property type="match status" value="1"/>
</dbReference>
<dbReference type="InterPro" id="IPR004358">
    <property type="entry name" value="Sig_transdc_His_kin-like_C"/>
</dbReference>
<dbReference type="CDD" id="cd00075">
    <property type="entry name" value="HATPase"/>
    <property type="match status" value="1"/>
</dbReference>
<dbReference type="Pfam" id="PF02518">
    <property type="entry name" value="HATPase_c"/>
    <property type="match status" value="1"/>
</dbReference>
<evidence type="ECO:0000259" key="12">
    <source>
        <dbReference type="PROSITE" id="PS50109"/>
    </source>
</evidence>
<dbReference type="SUPFAM" id="SSF158472">
    <property type="entry name" value="HAMP domain-like"/>
    <property type="match status" value="1"/>
</dbReference>
<keyword evidence="7 14" id="KW-0418">Kinase</keyword>
<evidence type="ECO:0000256" key="6">
    <source>
        <dbReference type="ARBA" id="ARBA00022692"/>
    </source>
</evidence>
<dbReference type="Gene3D" id="3.30.565.10">
    <property type="entry name" value="Histidine kinase-like ATPase, C-terminal domain"/>
    <property type="match status" value="1"/>
</dbReference>
<evidence type="ECO:0000256" key="1">
    <source>
        <dbReference type="ARBA" id="ARBA00000085"/>
    </source>
</evidence>
<dbReference type="Gene3D" id="6.10.340.10">
    <property type="match status" value="1"/>
</dbReference>
<dbReference type="InterPro" id="IPR036097">
    <property type="entry name" value="HisK_dim/P_sf"/>
</dbReference>
<keyword evidence="5" id="KW-0808">Transferase</keyword>
<evidence type="ECO:0000256" key="3">
    <source>
        <dbReference type="ARBA" id="ARBA00012438"/>
    </source>
</evidence>
<dbReference type="InterPro" id="IPR003660">
    <property type="entry name" value="HAMP_dom"/>
</dbReference>
<evidence type="ECO:0000256" key="11">
    <source>
        <dbReference type="SAM" id="Phobius"/>
    </source>
</evidence>
<feature type="domain" description="HAMP" evidence="13">
    <location>
        <begin position="173"/>
        <end position="224"/>
    </location>
</feature>
<accession>A0A0X2NNE2</accession>
<feature type="domain" description="Histidine kinase" evidence="12">
    <location>
        <begin position="232"/>
        <end position="450"/>
    </location>
</feature>
<comment type="subcellular location">
    <subcellularLocation>
        <location evidence="2">Cell membrane</location>
    </subcellularLocation>
</comment>
<dbReference type="GO" id="GO:0000155">
    <property type="term" value="F:phosphorelay sensor kinase activity"/>
    <property type="evidence" value="ECO:0007669"/>
    <property type="project" value="InterPro"/>
</dbReference>
<dbReference type="PROSITE" id="PS50885">
    <property type="entry name" value="HAMP"/>
    <property type="match status" value="1"/>
</dbReference>
<evidence type="ECO:0000259" key="13">
    <source>
        <dbReference type="PROSITE" id="PS50885"/>
    </source>
</evidence>
<dbReference type="InterPro" id="IPR003661">
    <property type="entry name" value="HisK_dim/P_dom"/>
</dbReference>
<protein>
    <recommendedName>
        <fullName evidence="3">histidine kinase</fullName>
        <ecNumber evidence="3">2.7.13.3</ecNumber>
    </recommendedName>
</protein>
<proteinExistence type="predicted"/>
<keyword evidence="9" id="KW-0902">Two-component regulatory system</keyword>
<evidence type="ECO:0000256" key="2">
    <source>
        <dbReference type="ARBA" id="ARBA00004236"/>
    </source>
</evidence>
<evidence type="ECO:0000256" key="10">
    <source>
        <dbReference type="ARBA" id="ARBA00023136"/>
    </source>
</evidence>
<evidence type="ECO:0000256" key="4">
    <source>
        <dbReference type="ARBA" id="ARBA00022553"/>
    </source>
</evidence>
<evidence type="ECO:0000256" key="5">
    <source>
        <dbReference type="ARBA" id="ARBA00022679"/>
    </source>
</evidence>
<reference evidence="15" key="1">
    <citation type="submission" date="2015-11" db="EMBL/GenBank/DDBJ databases">
        <authorList>
            <person name="Dugat-Bony E."/>
        </authorList>
    </citation>
    <scope>NUCLEOTIDE SEQUENCE [LARGE SCALE GENOMIC DNA]</scope>
    <source>
        <strain evidence="15">Mu292</strain>
    </source>
</reference>
<dbReference type="PRINTS" id="PR00344">
    <property type="entry name" value="BCTRLSENSOR"/>
</dbReference>
<feature type="transmembrane region" description="Helical" evidence="11">
    <location>
        <begin position="21"/>
        <end position="42"/>
    </location>
</feature>
<dbReference type="CDD" id="cd00082">
    <property type="entry name" value="HisKA"/>
    <property type="match status" value="1"/>
</dbReference>
<dbReference type="CDD" id="cd06225">
    <property type="entry name" value="HAMP"/>
    <property type="match status" value="1"/>
</dbReference>
<dbReference type="Pfam" id="PF00672">
    <property type="entry name" value="HAMP"/>
    <property type="match status" value="1"/>
</dbReference>
<dbReference type="PANTHER" id="PTHR45436">
    <property type="entry name" value="SENSOR HISTIDINE KINASE YKOH"/>
    <property type="match status" value="1"/>
</dbReference>
<dbReference type="OrthoDB" id="9786919at2"/>
<dbReference type="InterPro" id="IPR005467">
    <property type="entry name" value="His_kinase_dom"/>
</dbReference>
<dbReference type="AlphaFoldDB" id="A0A0X2NNE2"/>
<dbReference type="PROSITE" id="PS50109">
    <property type="entry name" value="HIS_KIN"/>
    <property type="match status" value="1"/>
</dbReference>
<keyword evidence="10 11" id="KW-0472">Membrane</keyword>
<dbReference type="PANTHER" id="PTHR45436:SF5">
    <property type="entry name" value="SENSOR HISTIDINE KINASE TRCS"/>
    <property type="match status" value="1"/>
</dbReference>
<evidence type="ECO:0000256" key="8">
    <source>
        <dbReference type="ARBA" id="ARBA00022989"/>
    </source>
</evidence>
<dbReference type="Pfam" id="PF00512">
    <property type="entry name" value="HisKA"/>
    <property type="match status" value="1"/>
</dbReference>
<dbReference type="InterPro" id="IPR003594">
    <property type="entry name" value="HATPase_dom"/>
</dbReference>
<evidence type="ECO:0000313" key="14">
    <source>
        <dbReference type="EMBL" id="CUU66349.1"/>
    </source>
</evidence>
<dbReference type="Proteomes" id="UP000182498">
    <property type="component" value="Unassembled WGS sequence"/>
</dbReference>
<dbReference type="Gene3D" id="1.10.287.130">
    <property type="match status" value="1"/>
</dbReference>
<dbReference type="SMART" id="SM00388">
    <property type="entry name" value="HisKA"/>
    <property type="match status" value="1"/>
</dbReference>
<evidence type="ECO:0000256" key="7">
    <source>
        <dbReference type="ARBA" id="ARBA00022777"/>
    </source>
</evidence>
<feature type="transmembrane region" description="Helical" evidence="11">
    <location>
        <begin position="152"/>
        <end position="176"/>
    </location>
</feature>
<keyword evidence="15" id="KW-1185">Reference proteome</keyword>
<dbReference type="EC" id="2.7.13.3" evidence="3"/>
<dbReference type="SMART" id="SM00387">
    <property type="entry name" value="HATPase_c"/>
    <property type="match status" value="1"/>
</dbReference>
<organism evidence="14 15">
    <name type="scientific">Corynebacterium variabile</name>
    <dbReference type="NCBI Taxonomy" id="1727"/>
    <lineage>
        <taxon>Bacteria</taxon>
        <taxon>Bacillati</taxon>
        <taxon>Actinomycetota</taxon>
        <taxon>Actinomycetes</taxon>
        <taxon>Mycobacteriales</taxon>
        <taxon>Corynebacteriaceae</taxon>
        <taxon>Corynebacterium</taxon>
    </lineage>
</organism>
<sequence length="452" mass="48202">MGRLLRRIRPMRSIRARVTAGATLFVAVILIVAAVIAVPVLGRVLTDSVAESVDQDLDSLESQLEAAPDRAEAVVAGIDDDLLVRLQTRDGTEVVNDGDAAELAGTDGEDATTVTVDDESWLAATEDTDAGTLTVARPMEHVDDTVSATTTLLVVTVPLMVLLVGLVVWVVTGRALRPVERLRRQVDSIGASDLSRRVDAGDDELGALAATMNRMLGRLEQSQAVQRRFVSDASHELRSPLATMRQYAELAVAHPETVPTEELGEVVVAEGERMQDLVEGLLLLARLDEGQRPPTAPVDLDDLVLRDADRLRRSGGGTGAAVEVDNSGVGPGRVEGNDRLLARVVRNLVDNAARHAEGRITLRVRSESTERGQRVQFTVADDGAGVPPEDRERIFDRFTRLDEGRARDAGGSGLGLAIVRDVVEAHGGTVSVSTGDRAGAVFTVDLPADPGE</sequence>
<dbReference type="EMBL" id="FAUH01000010">
    <property type="protein sequence ID" value="CUU66349.1"/>
    <property type="molecule type" value="Genomic_DNA"/>
</dbReference>
<keyword evidence="8 11" id="KW-1133">Transmembrane helix</keyword>
<dbReference type="SMART" id="SM00304">
    <property type="entry name" value="HAMP"/>
    <property type="match status" value="1"/>
</dbReference>
<comment type="catalytic activity">
    <reaction evidence="1">
        <text>ATP + protein L-histidine = ADP + protein N-phospho-L-histidine.</text>
        <dbReference type="EC" id="2.7.13.3"/>
    </reaction>
</comment>
<keyword evidence="4" id="KW-0597">Phosphoprotein</keyword>
<dbReference type="InterPro" id="IPR036890">
    <property type="entry name" value="HATPase_C_sf"/>
</dbReference>
<name>A0A0X2NNE2_9CORY</name>
<evidence type="ECO:0000313" key="15">
    <source>
        <dbReference type="Proteomes" id="UP000182498"/>
    </source>
</evidence>
<gene>
    <name evidence="14" type="ORF">CVAR292_01690</name>
</gene>